<gene>
    <name evidence="7" type="ORF">SAMN06265218_10465</name>
</gene>
<dbReference type="InterPro" id="IPR027417">
    <property type="entry name" value="P-loop_NTPase"/>
</dbReference>
<protein>
    <submittedName>
        <fullName evidence="7">Sulfotransferase family protein</fullName>
    </submittedName>
</protein>
<dbReference type="PANTHER" id="PTHR12812">
    <property type="entry name" value="HEPARAN SULFATE 6-O-SULFOTRANSFERASE 3"/>
    <property type="match status" value="1"/>
</dbReference>
<comment type="subcellular location">
    <subcellularLocation>
        <location evidence="1">Membrane</location>
        <topology evidence="1">Single-pass membrane protein</topology>
    </subcellularLocation>
</comment>
<dbReference type="InterPro" id="IPR010635">
    <property type="entry name" value="Heparan_SO4-6-sulfoTrfase"/>
</dbReference>
<dbReference type="InterPro" id="IPR005331">
    <property type="entry name" value="Sulfotransferase"/>
</dbReference>
<keyword evidence="5" id="KW-0472">Membrane</keyword>
<proteinExistence type="predicted"/>
<evidence type="ECO:0000256" key="5">
    <source>
        <dbReference type="ARBA" id="ARBA00023136"/>
    </source>
</evidence>
<organism evidence="7 8">
    <name type="scientific">Fodinibius sediminis</name>
    <dbReference type="NCBI Taxonomy" id="1214077"/>
    <lineage>
        <taxon>Bacteria</taxon>
        <taxon>Pseudomonadati</taxon>
        <taxon>Balneolota</taxon>
        <taxon>Balneolia</taxon>
        <taxon>Balneolales</taxon>
        <taxon>Balneolaceae</taxon>
        <taxon>Fodinibius</taxon>
    </lineage>
</organism>
<evidence type="ECO:0000256" key="1">
    <source>
        <dbReference type="ARBA" id="ARBA00004167"/>
    </source>
</evidence>
<sequence length="232" mass="28656">MIISLHMPKCGGTSFKELLQRHYKLRFSKDYDYPIHWTPEQREEETERARKRIKRNYEHFYRYRFVKCIHGHFLPYKYDHLYGKKNTVFITWLRDPIERIISHYYFWLRTYETDTPKPLHRRVVEEDWTLRQFAFSEELRNMYSMFLWNFPVERFDFIGLTEHYEQDVRYFADRYLGKDEIAVPQKNRSPRESKPGFEDEGLIRELKSFHARDYELYNHALELRNGRTVGAS</sequence>
<dbReference type="EMBL" id="FXTH01000004">
    <property type="protein sequence ID" value="SMO50963.1"/>
    <property type="molecule type" value="Genomic_DNA"/>
</dbReference>
<dbReference type="AlphaFoldDB" id="A0A521BUW7"/>
<dbReference type="OrthoDB" id="1407035at2"/>
<evidence type="ECO:0000256" key="4">
    <source>
        <dbReference type="ARBA" id="ARBA00022989"/>
    </source>
</evidence>
<evidence type="ECO:0000313" key="7">
    <source>
        <dbReference type="EMBL" id="SMO50963.1"/>
    </source>
</evidence>
<dbReference type="PANTHER" id="PTHR12812:SF0">
    <property type="entry name" value="HEPARAN-SULFATE 6-O-SULFOTRANSFERASE"/>
    <property type="match status" value="1"/>
</dbReference>
<keyword evidence="6" id="KW-0325">Glycoprotein</keyword>
<keyword evidence="8" id="KW-1185">Reference proteome</keyword>
<evidence type="ECO:0000256" key="3">
    <source>
        <dbReference type="ARBA" id="ARBA00022692"/>
    </source>
</evidence>
<keyword evidence="2 7" id="KW-0808">Transferase</keyword>
<dbReference type="SUPFAM" id="SSF52540">
    <property type="entry name" value="P-loop containing nucleoside triphosphate hydrolases"/>
    <property type="match status" value="1"/>
</dbReference>
<dbReference type="Pfam" id="PF03567">
    <property type="entry name" value="Sulfotransfer_2"/>
    <property type="match status" value="1"/>
</dbReference>
<dbReference type="Proteomes" id="UP000317593">
    <property type="component" value="Unassembled WGS sequence"/>
</dbReference>
<dbReference type="GO" id="GO:0016020">
    <property type="term" value="C:membrane"/>
    <property type="evidence" value="ECO:0007669"/>
    <property type="project" value="UniProtKB-SubCell"/>
</dbReference>
<name>A0A521BUW7_9BACT</name>
<evidence type="ECO:0000256" key="6">
    <source>
        <dbReference type="ARBA" id="ARBA00023180"/>
    </source>
</evidence>
<evidence type="ECO:0000313" key="8">
    <source>
        <dbReference type="Proteomes" id="UP000317593"/>
    </source>
</evidence>
<accession>A0A521BUW7</accession>
<keyword evidence="3" id="KW-0812">Transmembrane</keyword>
<evidence type="ECO:0000256" key="2">
    <source>
        <dbReference type="ARBA" id="ARBA00022679"/>
    </source>
</evidence>
<keyword evidence="4" id="KW-1133">Transmembrane helix</keyword>
<dbReference type="RefSeq" id="WP_142713588.1">
    <property type="nucleotide sequence ID" value="NZ_FXTH01000004.1"/>
</dbReference>
<reference evidence="7 8" key="1">
    <citation type="submission" date="2017-05" db="EMBL/GenBank/DDBJ databases">
        <authorList>
            <person name="Varghese N."/>
            <person name="Submissions S."/>
        </authorList>
    </citation>
    <scope>NUCLEOTIDE SEQUENCE [LARGE SCALE GENOMIC DNA]</scope>
    <source>
        <strain evidence="7 8">DSM 21194</strain>
    </source>
</reference>
<dbReference type="Gene3D" id="3.40.50.300">
    <property type="entry name" value="P-loop containing nucleotide triphosphate hydrolases"/>
    <property type="match status" value="1"/>
</dbReference>
<dbReference type="GO" id="GO:0017095">
    <property type="term" value="F:heparan sulfate 6-sulfotransferase activity"/>
    <property type="evidence" value="ECO:0007669"/>
    <property type="project" value="TreeGrafter"/>
</dbReference>